<evidence type="ECO:0000256" key="1">
    <source>
        <dbReference type="ARBA" id="ARBA00001198"/>
    </source>
</evidence>
<gene>
    <name evidence="8" type="ORF">S01H1_03327</name>
</gene>
<proteinExistence type="predicted"/>
<dbReference type="GO" id="GO:0004298">
    <property type="term" value="F:threonine-type endopeptidase activity"/>
    <property type="evidence" value="ECO:0007669"/>
    <property type="project" value="UniProtKB-KW"/>
</dbReference>
<dbReference type="Pfam" id="PF00227">
    <property type="entry name" value="Proteasome"/>
    <property type="match status" value="1"/>
</dbReference>
<organism evidence="8">
    <name type="scientific">marine sediment metagenome</name>
    <dbReference type="NCBI Taxonomy" id="412755"/>
    <lineage>
        <taxon>unclassified sequences</taxon>
        <taxon>metagenomes</taxon>
        <taxon>ecological metagenomes</taxon>
    </lineage>
</organism>
<keyword evidence="5" id="KW-0888">Threonine protease</keyword>
<keyword evidence="7" id="KW-0647">Proteasome</keyword>
<protein>
    <recommendedName>
        <fullName evidence="2">proteasome endopeptidase complex</fullName>
        <ecNumber evidence="2">3.4.25.1</ecNumber>
    </recommendedName>
</protein>
<feature type="non-terminal residue" evidence="8">
    <location>
        <position position="1"/>
    </location>
</feature>
<dbReference type="PROSITE" id="PS51476">
    <property type="entry name" value="PROTEASOME_BETA_2"/>
    <property type="match status" value="1"/>
</dbReference>
<comment type="caution">
    <text evidence="8">The sequence shown here is derived from an EMBL/GenBank/DDBJ whole genome shotgun (WGS) entry which is preliminary data.</text>
</comment>
<name>X0SLI8_9ZZZZ</name>
<dbReference type="EC" id="3.4.25.1" evidence="2"/>
<keyword evidence="6" id="KW-0378">Hydrolase</keyword>
<dbReference type="InterPro" id="IPR000243">
    <property type="entry name" value="Pept_T1A_subB"/>
</dbReference>
<keyword evidence="4" id="KW-0645">Protease</keyword>
<evidence type="ECO:0000256" key="2">
    <source>
        <dbReference type="ARBA" id="ARBA00012039"/>
    </source>
</evidence>
<dbReference type="PANTHER" id="PTHR32194:SF0">
    <property type="entry name" value="ATP-DEPENDENT PROTEASE SUBUNIT HSLV"/>
    <property type="match status" value="1"/>
</dbReference>
<evidence type="ECO:0000256" key="5">
    <source>
        <dbReference type="ARBA" id="ARBA00022698"/>
    </source>
</evidence>
<dbReference type="InterPro" id="IPR001353">
    <property type="entry name" value="Proteasome_sua/b"/>
</dbReference>
<dbReference type="Gene3D" id="3.60.20.10">
    <property type="entry name" value="Glutamine Phosphoribosylpyrophosphate, subunit 1, domain 1"/>
    <property type="match status" value="1"/>
</dbReference>
<dbReference type="GO" id="GO:0019774">
    <property type="term" value="C:proteasome core complex, beta-subunit complex"/>
    <property type="evidence" value="ECO:0007669"/>
    <property type="project" value="UniProtKB-ARBA"/>
</dbReference>
<reference evidence="8" key="1">
    <citation type="journal article" date="2014" name="Front. Microbiol.">
        <title>High frequency of phylogenetically diverse reductive dehalogenase-homologous genes in deep subseafloor sedimentary metagenomes.</title>
        <authorList>
            <person name="Kawai M."/>
            <person name="Futagami T."/>
            <person name="Toyoda A."/>
            <person name="Takaki Y."/>
            <person name="Nishi S."/>
            <person name="Hori S."/>
            <person name="Arai W."/>
            <person name="Tsubouchi T."/>
            <person name="Morono Y."/>
            <person name="Uchiyama I."/>
            <person name="Ito T."/>
            <person name="Fujiyama A."/>
            <person name="Inagaki F."/>
            <person name="Takami H."/>
        </authorList>
    </citation>
    <scope>NUCLEOTIDE SEQUENCE</scope>
    <source>
        <strain evidence="8">Expedition CK06-06</strain>
    </source>
</reference>
<dbReference type="GO" id="GO:0051603">
    <property type="term" value="P:proteolysis involved in protein catabolic process"/>
    <property type="evidence" value="ECO:0007669"/>
    <property type="project" value="InterPro"/>
</dbReference>
<dbReference type="PANTHER" id="PTHR32194">
    <property type="entry name" value="METALLOPROTEASE TLDD"/>
    <property type="match status" value="1"/>
</dbReference>
<dbReference type="GO" id="GO:0005737">
    <property type="term" value="C:cytoplasm"/>
    <property type="evidence" value="ECO:0007669"/>
    <property type="project" value="TreeGrafter"/>
</dbReference>
<dbReference type="InterPro" id="IPR029055">
    <property type="entry name" value="Ntn_hydrolases_N"/>
</dbReference>
<dbReference type="EMBL" id="BARS01001824">
    <property type="protein sequence ID" value="GAF76752.1"/>
    <property type="molecule type" value="Genomic_DNA"/>
</dbReference>
<dbReference type="SUPFAM" id="SSF56235">
    <property type="entry name" value="N-terminal nucleophile aminohydrolases (Ntn hydrolases)"/>
    <property type="match status" value="1"/>
</dbReference>
<evidence type="ECO:0000256" key="7">
    <source>
        <dbReference type="ARBA" id="ARBA00022942"/>
    </source>
</evidence>
<dbReference type="PRINTS" id="PR00141">
    <property type="entry name" value="PROTEASOME"/>
</dbReference>
<evidence type="ECO:0000313" key="8">
    <source>
        <dbReference type="EMBL" id="GAF76752.1"/>
    </source>
</evidence>
<dbReference type="AlphaFoldDB" id="X0SLI8"/>
<evidence type="ECO:0000256" key="4">
    <source>
        <dbReference type="ARBA" id="ARBA00022670"/>
    </source>
</evidence>
<accession>X0SLI8</accession>
<evidence type="ECO:0000256" key="6">
    <source>
        <dbReference type="ARBA" id="ARBA00022801"/>
    </source>
</evidence>
<dbReference type="InterPro" id="IPR023333">
    <property type="entry name" value="Proteasome_suB-type"/>
</dbReference>
<sequence length="105" mass="11305">APLPMQALIGGVDETGPHVFNLDPYGSLIEEKVVSTGSGSPFAYGVLEDRYIEGSTVEEMKSIVVKAVNAAMNRDVASGDNFDIAIIKEDGFRELSKEEKMALLN</sequence>
<keyword evidence="3" id="KW-0963">Cytoplasm</keyword>
<evidence type="ECO:0000256" key="3">
    <source>
        <dbReference type="ARBA" id="ARBA00022490"/>
    </source>
</evidence>
<comment type="catalytic activity">
    <reaction evidence="1">
        <text>Cleavage of peptide bonds with very broad specificity.</text>
        <dbReference type="EC" id="3.4.25.1"/>
    </reaction>
</comment>